<dbReference type="InterPro" id="IPR011041">
    <property type="entry name" value="Quinoprot_gluc/sorb_DH_b-prop"/>
</dbReference>
<dbReference type="EC" id="1.1.5.-" evidence="3"/>
<keyword evidence="3" id="KW-0560">Oxidoreductase</keyword>
<keyword evidence="4" id="KW-1185">Reference proteome</keyword>
<dbReference type="Proteomes" id="UP000317909">
    <property type="component" value="Chromosome"/>
</dbReference>
<dbReference type="AlphaFoldDB" id="A0A517TWY6"/>
<evidence type="ECO:0000313" key="3">
    <source>
        <dbReference type="EMBL" id="QDT72880.1"/>
    </source>
</evidence>
<dbReference type="SUPFAM" id="SSF50952">
    <property type="entry name" value="Soluble quinoprotein glucose dehydrogenase"/>
    <property type="match status" value="1"/>
</dbReference>
<gene>
    <name evidence="3" type="primary">yliI_2</name>
    <name evidence="3" type="ORF">I41_20650</name>
</gene>
<dbReference type="EMBL" id="CP036339">
    <property type="protein sequence ID" value="QDT72880.1"/>
    <property type="molecule type" value="Genomic_DNA"/>
</dbReference>
<reference evidence="3 4" key="1">
    <citation type="submission" date="2019-02" db="EMBL/GenBank/DDBJ databases">
        <title>Deep-cultivation of Planctomycetes and their phenomic and genomic characterization uncovers novel biology.</title>
        <authorList>
            <person name="Wiegand S."/>
            <person name="Jogler M."/>
            <person name="Boedeker C."/>
            <person name="Pinto D."/>
            <person name="Vollmers J."/>
            <person name="Rivas-Marin E."/>
            <person name="Kohn T."/>
            <person name="Peeters S.H."/>
            <person name="Heuer A."/>
            <person name="Rast P."/>
            <person name="Oberbeckmann S."/>
            <person name="Bunk B."/>
            <person name="Jeske O."/>
            <person name="Meyerdierks A."/>
            <person name="Storesund J.E."/>
            <person name="Kallscheuer N."/>
            <person name="Luecker S."/>
            <person name="Lage O.M."/>
            <person name="Pohl T."/>
            <person name="Merkel B.J."/>
            <person name="Hornburger P."/>
            <person name="Mueller R.-W."/>
            <person name="Bruemmer F."/>
            <person name="Labrenz M."/>
            <person name="Spormann A.M."/>
            <person name="Op den Camp H."/>
            <person name="Overmann J."/>
            <person name="Amann R."/>
            <person name="Jetten M.S.M."/>
            <person name="Mascher T."/>
            <person name="Medema M.H."/>
            <person name="Devos D.P."/>
            <person name="Kaster A.-K."/>
            <person name="Ovreas L."/>
            <person name="Rohde M."/>
            <person name="Galperin M.Y."/>
            <person name="Jogler C."/>
        </authorList>
    </citation>
    <scope>NUCLEOTIDE SEQUENCE [LARGE SCALE GENOMIC DNA]</scope>
    <source>
        <strain evidence="3 4">I41</strain>
    </source>
</reference>
<proteinExistence type="predicted"/>
<dbReference type="Pfam" id="PF07995">
    <property type="entry name" value="GSDH"/>
    <property type="match status" value="1"/>
</dbReference>
<keyword evidence="1" id="KW-0732">Signal</keyword>
<name>A0A517TWY6_9BACT</name>
<feature type="signal peptide" evidence="1">
    <location>
        <begin position="1"/>
        <end position="26"/>
    </location>
</feature>
<dbReference type="InterPro" id="IPR012938">
    <property type="entry name" value="Glc/Sorbosone_DH"/>
</dbReference>
<feature type="chain" id="PRO_5021747779" evidence="1">
    <location>
        <begin position="27"/>
        <end position="421"/>
    </location>
</feature>
<dbReference type="InterPro" id="IPR011042">
    <property type="entry name" value="6-blade_b-propeller_TolB-like"/>
</dbReference>
<dbReference type="PANTHER" id="PTHR19328">
    <property type="entry name" value="HEDGEHOG-INTERACTING PROTEIN"/>
    <property type="match status" value="1"/>
</dbReference>
<dbReference type="PANTHER" id="PTHR19328:SF75">
    <property type="entry name" value="ALDOSE SUGAR DEHYDROGENASE YLII"/>
    <property type="match status" value="1"/>
</dbReference>
<evidence type="ECO:0000259" key="2">
    <source>
        <dbReference type="Pfam" id="PF07995"/>
    </source>
</evidence>
<dbReference type="Gene3D" id="2.120.10.30">
    <property type="entry name" value="TolB, C-terminal domain"/>
    <property type="match status" value="1"/>
</dbReference>
<evidence type="ECO:0000313" key="4">
    <source>
        <dbReference type="Proteomes" id="UP000317909"/>
    </source>
</evidence>
<dbReference type="GO" id="GO:0016491">
    <property type="term" value="F:oxidoreductase activity"/>
    <property type="evidence" value="ECO:0007669"/>
    <property type="project" value="UniProtKB-KW"/>
</dbReference>
<dbReference type="OrthoDB" id="9770043at2"/>
<dbReference type="KEGG" id="llh:I41_20650"/>
<feature type="domain" description="Glucose/Sorbosone dehydrogenase" evidence="2">
    <location>
        <begin position="80"/>
        <end position="410"/>
    </location>
</feature>
<accession>A0A517TWY6</accession>
<sequence precursor="true">MRIHPVKFIPAIVCLVAIGVAPYAAAEVDGSQVDQTPLKSVKVVEAFPNLQWPDIATGADEGKPKELRPIVVTGAGDGSGRLFIATQPGRIHVIENDPQVEEMKTFLDITDRLHYAAPAENEEGFLGMAFHPKFKENGEFFVYYTNDYKNEKDRKSIISRFRVSKDDPNKADPASEEIIMEIPQPYWNHNGGTIVFGPDGYLYVGMGDGGAGRDPHGNGQNLNTLLGKILRIDVDRKDPGLNYAIPKDNPFVGRQDARGENWAYGIRNIWRMAFDRQTGTLWAADVGQDLWEEIDVIEKGGNYGWNLREGFHKFGDNGSDPRAELIEPVWDYHHDLGKSITGGNVYRGNKVPELAGAYLYGDLTTGQVYALWVDETTKQATANRLILEKGTPIFTFGEDDDGETYFSTQEGGIYKFESAAK</sequence>
<protein>
    <submittedName>
        <fullName evidence="3">Soluble aldose sugar dehydrogenase YliI</fullName>
        <ecNumber evidence="3">1.1.5.-</ecNumber>
    </submittedName>
</protein>
<organism evidence="3 4">
    <name type="scientific">Lacipirellula limnantheis</name>
    <dbReference type="NCBI Taxonomy" id="2528024"/>
    <lineage>
        <taxon>Bacteria</taxon>
        <taxon>Pseudomonadati</taxon>
        <taxon>Planctomycetota</taxon>
        <taxon>Planctomycetia</taxon>
        <taxon>Pirellulales</taxon>
        <taxon>Lacipirellulaceae</taxon>
        <taxon>Lacipirellula</taxon>
    </lineage>
</organism>
<evidence type="ECO:0000256" key="1">
    <source>
        <dbReference type="SAM" id="SignalP"/>
    </source>
</evidence>